<reference evidence="2 3" key="1">
    <citation type="journal article" date="2015" name="Nature">
        <title>rRNA introns, odd ribosomes, and small enigmatic genomes across a large radiation of phyla.</title>
        <authorList>
            <person name="Brown C.T."/>
            <person name="Hug L.A."/>
            <person name="Thomas B.C."/>
            <person name="Sharon I."/>
            <person name="Castelle C.J."/>
            <person name="Singh A."/>
            <person name="Wilkins M.J."/>
            <person name="Williams K.H."/>
            <person name="Banfield J.F."/>
        </authorList>
    </citation>
    <scope>NUCLEOTIDE SEQUENCE [LARGE SCALE GENOMIC DNA]</scope>
</reference>
<organism evidence="2 3">
    <name type="scientific">candidate division WWE3 bacterium GW2011_GWE1_41_27</name>
    <dbReference type="NCBI Taxonomy" id="1619131"/>
    <lineage>
        <taxon>Bacteria</taxon>
        <taxon>Katanobacteria</taxon>
    </lineage>
</organism>
<dbReference type="EMBL" id="LCBF01000004">
    <property type="protein sequence ID" value="KKS07646.1"/>
    <property type="molecule type" value="Genomic_DNA"/>
</dbReference>
<accession>A0A0G0YDK7</accession>
<comment type="caution">
    <text evidence="2">The sequence shown here is derived from an EMBL/GenBank/DDBJ whole genome shotgun (WGS) entry which is preliminary data.</text>
</comment>
<name>A0A0G0YDK7_UNCKA</name>
<protein>
    <submittedName>
        <fullName evidence="2">Uncharacterized protein</fullName>
    </submittedName>
</protein>
<feature type="region of interest" description="Disordered" evidence="1">
    <location>
        <begin position="79"/>
        <end position="117"/>
    </location>
</feature>
<sequence length="117" mass="12722">MIRKILKCLFKSGSSAGQFKNLYSTSEAGLNTGKARDSMATLADKSVKDILDITLAQSWVRSHYPQVLPSDSAIRLNRAEAERPVDHVSNPYSEKVGGSGSSGGKLTKNLKRKLRGK</sequence>
<evidence type="ECO:0000256" key="1">
    <source>
        <dbReference type="SAM" id="MobiDB-lite"/>
    </source>
</evidence>
<gene>
    <name evidence="2" type="ORF">UU59_C0004G0036</name>
</gene>
<evidence type="ECO:0000313" key="3">
    <source>
        <dbReference type="Proteomes" id="UP000034544"/>
    </source>
</evidence>
<evidence type="ECO:0000313" key="2">
    <source>
        <dbReference type="EMBL" id="KKS07646.1"/>
    </source>
</evidence>
<proteinExistence type="predicted"/>
<feature type="compositionally biased region" description="Basic residues" evidence="1">
    <location>
        <begin position="108"/>
        <end position="117"/>
    </location>
</feature>
<dbReference type="AlphaFoldDB" id="A0A0G0YDK7"/>
<dbReference type="Proteomes" id="UP000034544">
    <property type="component" value="Unassembled WGS sequence"/>
</dbReference>